<keyword evidence="9" id="KW-0249">Electron transport</keyword>
<proteinExistence type="inferred from homology"/>
<dbReference type="PANTHER" id="PTHR11058:SF9">
    <property type="entry name" value="NADH-UBIQUINONE OXIDOREDUCTASE CHAIN 3"/>
    <property type="match status" value="1"/>
</dbReference>
<evidence type="ECO:0000256" key="8">
    <source>
        <dbReference type="ARBA" id="ARBA00049551"/>
    </source>
</evidence>
<keyword evidence="4 9" id="KW-0813">Transport</keyword>
<gene>
    <name evidence="10" type="primary">nad3</name>
</gene>
<protein>
    <recommendedName>
        <fullName evidence="3 9">NADH-ubiquinone oxidoreductase chain 3</fullName>
        <ecNumber evidence="9">7.1.1.2</ecNumber>
    </recommendedName>
</protein>
<reference evidence="10" key="2">
    <citation type="submission" date="2014-06" db="EMBL/GenBank/DDBJ databases">
        <authorList>
            <person name="Gu X.-B."/>
            <person name="Liu G.-H."/>
            <person name="Zhu X.-Q."/>
        </authorList>
    </citation>
    <scope>NUCLEOTIDE SEQUENCE</scope>
</reference>
<evidence type="ECO:0000256" key="1">
    <source>
        <dbReference type="ARBA" id="ARBA00004370"/>
    </source>
</evidence>
<evidence type="ECO:0000313" key="10">
    <source>
        <dbReference type="EMBL" id="AIH15203.1"/>
    </source>
</evidence>
<keyword evidence="5 9" id="KW-0812">Transmembrane</keyword>
<sequence>MVFSILVVLLVLFVFFFLLIFLSFFSSGVETSKSSPFECGFQPFSLSGSSFSMPFFTISLMFLLFDVEIIIMSFPPFLSGVFVFSFWLVVFLVLLATCYEWSAGIL</sequence>
<keyword evidence="9" id="KW-1278">Translocase</keyword>
<keyword evidence="6 9" id="KW-1133">Transmembrane helix</keyword>
<dbReference type="GO" id="GO:0030964">
    <property type="term" value="C:NADH dehydrogenase complex"/>
    <property type="evidence" value="ECO:0007669"/>
    <property type="project" value="TreeGrafter"/>
</dbReference>
<dbReference type="EC" id="7.1.1.2" evidence="9"/>
<dbReference type="Pfam" id="PF00507">
    <property type="entry name" value="Oxidored_q4"/>
    <property type="match status" value="1"/>
</dbReference>
<comment type="function">
    <text evidence="9">Core subunit of the mitochondrial membrane respiratory chain NADH dehydrogenase (Complex I) which catalyzes electron transfer from NADH through the respiratory chain, using ubiquinone as an electron acceptor. Essential for the catalytic activity of complex I.</text>
</comment>
<keyword evidence="9" id="KW-0830">Ubiquinone</keyword>
<comment type="catalytic activity">
    <reaction evidence="8 9">
        <text>a ubiquinone + NADH + 5 H(+)(in) = a ubiquinol + NAD(+) + 4 H(+)(out)</text>
        <dbReference type="Rhea" id="RHEA:29091"/>
        <dbReference type="Rhea" id="RHEA-COMP:9565"/>
        <dbReference type="Rhea" id="RHEA-COMP:9566"/>
        <dbReference type="ChEBI" id="CHEBI:15378"/>
        <dbReference type="ChEBI" id="CHEBI:16389"/>
        <dbReference type="ChEBI" id="CHEBI:17976"/>
        <dbReference type="ChEBI" id="CHEBI:57540"/>
        <dbReference type="ChEBI" id="CHEBI:57945"/>
        <dbReference type="EC" id="7.1.1.2"/>
    </reaction>
</comment>
<evidence type="ECO:0000256" key="3">
    <source>
        <dbReference type="ARBA" id="ARBA00021007"/>
    </source>
</evidence>
<comment type="subcellular location">
    <subcellularLocation>
        <location evidence="1">Membrane</location>
    </subcellularLocation>
    <subcellularLocation>
        <location evidence="9">Mitochondrion membrane</location>
        <topology evidence="9">Multi-pass membrane protein</topology>
    </subcellularLocation>
</comment>
<keyword evidence="9 10" id="KW-0496">Mitochondrion</keyword>
<dbReference type="GO" id="GO:0031966">
    <property type="term" value="C:mitochondrial membrane"/>
    <property type="evidence" value="ECO:0007669"/>
    <property type="project" value="UniProtKB-SubCell"/>
</dbReference>
<organism evidence="10">
    <name type="scientific">Psoroptes ovis</name>
    <name type="common">Sheep scab mite</name>
    <dbReference type="NCBI Taxonomy" id="83912"/>
    <lineage>
        <taxon>Eukaryota</taxon>
        <taxon>Metazoa</taxon>
        <taxon>Ecdysozoa</taxon>
        <taxon>Arthropoda</taxon>
        <taxon>Chelicerata</taxon>
        <taxon>Arachnida</taxon>
        <taxon>Acari</taxon>
        <taxon>Acariformes</taxon>
        <taxon>Sarcoptiformes</taxon>
        <taxon>Astigmata</taxon>
        <taxon>Psoroptidia</taxon>
        <taxon>Sarcoptoidea</taxon>
        <taxon>Psoroptidae</taxon>
        <taxon>Psoroptes</taxon>
    </lineage>
</organism>
<reference evidence="10" key="1">
    <citation type="journal article" date="2014" name="Parasit. Vectors">
        <title>The complete mitochondrial genome of the scab mite Psoroptes cuniculi (Arthropoda: Arachnida) provides insights into Acari phylogeny.</title>
        <authorList>
            <person name="Gu X.B."/>
            <person name="Liu G.H."/>
            <person name="Song H.Q."/>
            <person name="Liu T.Y."/>
            <person name="Yang G.Y."/>
            <person name="Zhu X.Q."/>
        </authorList>
    </citation>
    <scope>NUCLEOTIDE SEQUENCE</scope>
</reference>
<evidence type="ECO:0000256" key="7">
    <source>
        <dbReference type="ARBA" id="ARBA00023136"/>
    </source>
</evidence>
<comment type="similarity">
    <text evidence="2 9">Belongs to the complex I subunit 3 family.</text>
</comment>
<evidence type="ECO:0000256" key="5">
    <source>
        <dbReference type="ARBA" id="ARBA00022692"/>
    </source>
</evidence>
<keyword evidence="7 9" id="KW-0472">Membrane</keyword>
<feature type="transmembrane region" description="Helical" evidence="9">
    <location>
        <begin position="77"/>
        <end position="96"/>
    </location>
</feature>
<name>A0A075X7M1_PSOOV</name>
<accession>A0A075X7M1</accession>
<dbReference type="EMBL" id="KJ957822">
    <property type="protein sequence ID" value="AIH15203.1"/>
    <property type="molecule type" value="Genomic_DNA"/>
</dbReference>
<evidence type="ECO:0000256" key="4">
    <source>
        <dbReference type="ARBA" id="ARBA00022448"/>
    </source>
</evidence>
<dbReference type="GO" id="GO:0008137">
    <property type="term" value="F:NADH dehydrogenase (ubiquinone) activity"/>
    <property type="evidence" value="ECO:0007669"/>
    <property type="project" value="UniProtKB-UniRule"/>
</dbReference>
<dbReference type="Gene3D" id="1.20.58.1610">
    <property type="entry name" value="NADH:ubiquinone/plastoquinone oxidoreductase, chain 3"/>
    <property type="match status" value="1"/>
</dbReference>
<feature type="transmembrane region" description="Helical" evidence="9">
    <location>
        <begin position="44"/>
        <end position="65"/>
    </location>
</feature>
<evidence type="ECO:0000256" key="9">
    <source>
        <dbReference type="RuleBase" id="RU003640"/>
    </source>
</evidence>
<dbReference type="InterPro" id="IPR000440">
    <property type="entry name" value="NADH_UbQ/plastoQ_OxRdtase_su3"/>
</dbReference>
<dbReference type="InterPro" id="IPR038430">
    <property type="entry name" value="NDAH_ubi_oxred_su3_sf"/>
</dbReference>
<dbReference type="AlphaFoldDB" id="A0A075X7M1"/>
<evidence type="ECO:0000256" key="2">
    <source>
        <dbReference type="ARBA" id="ARBA00008472"/>
    </source>
</evidence>
<geneLocation type="mitochondrion" evidence="10"/>
<dbReference type="PANTHER" id="PTHR11058">
    <property type="entry name" value="NADH-UBIQUINONE OXIDOREDUCTASE CHAIN 3"/>
    <property type="match status" value="1"/>
</dbReference>
<evidence type="ECO:0000256" key="6">
    <source>
        <dbReference type="ARBA" id="ARBA00022989"/>
    </source>
</evidence>
<keyword evidence="9" id="KW-0679">Respiratory chain</keyword>
<keyword evidence="9" id="KW-0520">NAD</keyword>